<protein>
    <submittedName>
        <fullName evidence="2">Uncharacterized protein</fullName>
    </submittedName>
</protein>
<dbReference type="Gene3D" id="3.40.50.300">
    <property type="entry name" value="P-loop containing nucleotide triphosphate hydrolases"/>
    <property type="match status" value="1"/>
</dbReference>
<dbReference type="PANTHER" id="PTHR19241">
    <property type="entry name" value="ATP-BINDING CASSETTE TRANSPORTER"/>
    <property type="match status" value="1"/>
</dbReference>
<gene>
    <name evidence="2" type="ORF">GIB67_028202</name>
</gene>
<accession>A0A7J7KZ27</accession>
<name>A0A7J7KZ27_9MAGN</name>
<dbReference type="SUPFAM" id="SSF52540">
    <property type="entry name" value="P-loop containing nucleoside triphosphate hydrolases"/>
    <property type="match status" value="1"/>
</dbReference>
<keyword evidence="3" id="KW-1185">Reference proteome</keyword>
<evidence type="ECO:0000313" key="2">
    <source>
        <dbReference type="EMBL" id="KAF6135631.1"/>
    </source>
</evidence>
<dbReference type="Proteomes" id="UP000541444">
    <property type="component" value="Unassembled WGS sequence"/>
</dbReference>
<reference evidence="2 3" key="1">
    <citation type="journal article" date="2020" name="IScience">
        <title>Genome Sequencing of the Endangered Kingdonia uniflora (Circaeasteraceae, Ranunculales) Reveals Potential Mechanisms of Evolutionary Specialization.</title>
        <authorList>
            <person name="Sun Y."/>
            <person name="Deng T."/>
            <person name="Zhang A."/>
            <person name="Moore M.J."/>
            <person name="Landis J.B."/>
            <person name="Lin N."/>
            <person name="Zhang H."/>
            <person name="Zhang X."/>
            <person name="Huang J."/>
            <person name="Zhang X."/>
            <person name="Sun H."/>
            <person name="Wang H."/>
        </authorList>
    </citation>
    <scope>NUCLEOTIDE SEQUENCE [LARGE SCALE GENOMIC DNA]</scope>
    <source>
        <strain evidence="2">TB1705</strain>
        <tissue evidence="2">Leaf</tissue>
    </source>
</reference>
<comment type="caution">
    <text evidence="2">The sequence shown here is derived from an EMBL/GenBank/DDBJ whole genome shotgun (WGS) entry which is preliminary data.</text>
</comment>
<proteinExistence type="predicted"/>
<dbReference type="AlphaFoldDB" id="A0A7J7KZ27"/>
<dbReference type="EMBL" id="JACGCM010002781">
    <property type="protein sequence ID" value="KAF6135631.1"/>
    <property type="molecule type" value="Genomic_DNA"/>
</dbReference>
<keyword evidence="1" id="KW-0813">Transport</keyword>
<evidence type="ECO:0000256" key="1">
    <source>
        <dbReference type="ARBA" id="ARBA00022448"/>
    </source>
</evidence>
<dbReference type="OrthoDB" id="66620at2759"/>
<evidence type="ECO:0000313" key="3">
    <source>
        <dbReference type="Proteomes" id="UP000541444"/>
    </source>
</evidence>
<dbReference type="InterPro" id="IPR027417">
    <property type="entry name" value="P-loop_NTPase"/>
</dbReference>
<organism evidence="2 3">
    <name type="scientific">Kingdonia uniflora</name>
    <dbReference type="NCBI Taxonomy" id="39325"/>
    <lineage>
        <taxon>Eukaryota</taxon>
        <taxon>Viridiplantae</taxon>
        <taxon>Streptophyta</taxon>
        <taxon>Embryophyta</taxon>
        <taxon>Tracheophyta</taxon>
        <taxon>Spermatophyta</taxon>
        <taxon>Magnoliopsida</taxon>
        <taxon>Ranunculales</taxon>
        <taxon>Circaeasteraceae</taxon>
        <taxon>Kingdonia</taxon>
    </lineage>
</organism>
<sequence>MQVSKKITYCGHELNEFVPQRTCAYISQHDLHYGEMTVRKNLDFSGHCLGVGTRYEMLIGLSRREKGAGIKPDPEIDAIMKATALAGQETSLVTNYVLKMLIGPAKALFMDEISAGLDSSTTFEIVKFMKQMVHIIDITMIISLLQPPPETFDLFDDIIPLSEGQVVYQGPRENVLEFFLKSWGLNSRTEKELRTFRKRNIGVGANSGPFCAYEIRPLHLAPSVGKKIFQRYPKAYTFVLLKISIMVTSRRPTTRIQLDLSIEPEQLTELRANLYAKTDKQNDLEHQLTLDRELHEKTLEPHRQAHLTAFK</sequence>